<keyword evidence="1" id="KW-0472">Membrane</keyword>
<evidence type="ECO:0000259" key="2">
    <source>
        <dbReference type="Pfam" id="PF08241"/>
    </source>
</evidence>
<evidence type="ECO:0000313" key="3">
    <source>
        <dbReference type="EMBL" id="KKR14019.1"/>
    </source>
</evidence>
<dbReference type="EMBL" id="LBWQ01000006">
    <property type="protein sequence ID" value="KKR14019.1"/>
    <property type="molecule type" value="Genomic_DNA"/>
</dbReference>
<feature type="transmembrane region" description="Helical" evidence="1">
    <location>
        <begin position="177"/>
        <end position="195"/>
    </location>
</feature>
<comment type="caution">
    <text evidence="3">The sequence shown here is derived from an EMBL/GenBank/DDBJ whole genome shotgun (WGS) entry which is preliminary data.</text>
</comment>
<keyword evidence="3" id="KW-0808">Transferase</keyword>
<protein>
    <submittedName>
        <fullName evidence="3">Methyltransferase type 11</fullName>
    </submittedName>
</protein>
<name>A0A0G0NCX3_9BACT</name>
<keyword evidence="3" id="KW-0489">Methyltransferase</keyword>
<dbReference type="PANTHER" id="PTHR43861">
    <property type="entry name" value="TRANS-ACONITATE 2-METHYLTRANSFERASE-RELATED"/>
    <property type="match status" value="1"/>
</dbReference>
<keyword evidence="1" id="KW-1133">Transmembrane helix</keyword>
<organism evidence="3 4">
    <name type="scientific">Candidatus Woesebacteria bacterium GW2011_GWA1_39_21b</name>
    <dbReference type="NCBI Taxonomy" id="1618551"/>
    <lineage>
        <taxon>Bacteria</taxon>
        <taxon>Candidatus Woeseibacteriota</taxon>
    </lineage>
</organism>
<dbReference type="GO" id="GO:0032259">
    <property type="term" value="P:methylation"/>
    <property type="evidence" value="ECO:0007669"/>
    <property type="project" value="UniProtKB-KW"/>
</dbReference>
<reference evidence="3 4" key="1">
    <citation type="journal article" date="2015" name="Nature">
        <title>rRNA introns, odd ribosomes, and small enigmatic genomes across a large radiation of phyla.</title>
        <authorList>
            <person name="Brown C.T."/>
            <person name="Hug L.A."/>
            <person name="Thomas B.C."/>
            <person name="Sharon I."/>
            <person name="Castelle C.J."/>
            <person name="Singh A."/>
            <person name="Wilkins M.J."/>
            <person name="Williams K.H."/>
            <person name="Banfield J.F."/>
        </authorList>
    </citation>
    <scope>NUCLEOTIDE SEQUENCE [LARGE SCALE GENOMIC DNA]</scope>
</reference>
<dbReference type="GO" id="GO:0008757">
    <property type="term" value="F:S-adenosylmethionine-dependent methyltransferase activity"/>
    <property type="evidence" value="ECO:0007669"/>
    <property type="project" value="InterPro"/>
</dbReference>
<dbReference type="CDD" id="cd02440">
    <property type="entry name" value="AdoMet_MTases"/>
    <property type="match status" value="1"/>
</dbReference>
<gene>
    <name evidence="3" type="ORF">UT40_C0006G0009</name>
</gene>
<accession>A0A0G0NCX3</accession>
<dbReference type="SUPFAM" id="SSF53335">
    <property type="entry name" value="S-adenosyl-L-methionine-dependent methyltransferases"/>
    <property type="match status" value="1"/>
</dbReference>
<dbReference type="Pfam" id="PF08241">
    <property type="entry name" value="Methyltransf_11"/>
    <property type="match status" value="1"/>
</dbReference>
<proteinExistence type="predicted"/>
<dbReference type="AlphaFoldDB" id="A0A0G0NCX3"/>
<keyword evidence="1" id="KW-0812">Transmembrane</keyword>
<dbReference type="Proteomes" id="UP000034690">
    <property type="component" value="Unassembled WGS sequence"/>
</dbReference>
<evidence type="ECO:0000313" key="4">
    <source>
        <dbReference type="Proteomes" id="UP000034690"/>
    </source>
</evidence>
<dbReference type="InterPro" id="IPR013216">
    <property type="entry name" value="Methyltransf_11"/>
</dbReference>
<feature type="domain" description="Methyltransferase type 11" evidence="2">
    <location>
        <begin position="30"/>
        <end position="105"/>
    </location>
</feature>
<dbReference type="Gene3D" id="3.40.50.150">
    <property type="entry name" value="Vaccinia Virus protein VP39"/>
    <property type="match status" value="1"/>
</dbReference>
<sequence length="216" mass="25090">MLKLLFPPSYLPFTYPWIIKKLIKKGSSLLDVGCGDGEFMTHISKGDSSIKLYGVDLFTPYVTKAKKTNSYRKIYRKDVRRIKFPNKSFDIVMASQVIEHLKKKESLSLIKKMENIAIWKVIVGTPNGYFPRGIYERNDLQKHKSYWYVKDFNKLGYKTFGQGLKFIYGKKGLVNSYIGRLLPIRLILFVISYILSPVTYYFPEYSAHLIAVKEVS</sequence>
<dbReference type="InterPro" id="IPR029063">
    <property type="entry name" value="SAM-dependent_MTases_sf"/>
</dbReference>
<evidence type="ECO:0000256" key="1">
    <source>
        <dbReference type="SAM" id="Phobius"/>
    </source>
</evidence>